<dbReference type="Pfam" id="PF03480">
    <property type="entry name" value="DctP"/>
    <property type="match status" value="1"/>
</dbReference>
<evidence type="ECO:0000313" key="3">
    <source>
        <dbReference type="EMBL" id="KEJ93014.1"/>
    </source>
</evidence>
<accession>A0A073ITD9</accession>
<dbReference type="Proteomes" id="UP000027665">
    <property type="component" value="Unassembled WGS sequence"/>
</dbReference>
<dbReference type="RefSeq" id="WP_051682599.1">
    <property type="nucleotide sequence ID" value="NZ_CAMETI010000023.1"/>
</dbReference>
<protein>
    <recommendedName>
        <fullName evidence="5">C4-dicarboxylate ABC transporter substrate-binding protein</fullName>
    </recommendedName>
</protein>
<evidence type="ECO:0000256" key="1">
    <source>
        <dbReference type="ARBA" id="ARBA00022729"/>
    </source>
</evidence>
<evidence type="ECO:0008006" key="5">
    <source>
        <dbReference type="Google" id="ProtNLM"/>
    </source>
</evidence>
<keyword evidence="4" id="KW-1185">Reference proteome</keyword>
<dbReference type="InterPro" id="IPR018389">
    <property type="entry name" value="DctP_fam"/>
</dbReference>
<sequence>MKKLSVIIYALLLAFAISGVASAGAYDDLKPETLRYGNGAALGAAGDLWGIAFCKQVEKITGGKLKIDYFGNSQLGVDSELQTQMLAGDIDIVSCQPGQTTTIVPAVAVYDLPLVFAKYDAKTIDRALNASEFTKLMDKKYAASRMICLGVLQGATYRVMTSNKKIDKVGDFKGIKIRTMNSPNHLAFWKGLGANPTPLPFTELYMSLQQGVVQAQENANDTNLSSNFQEVQKYLVNVKQLLYMNQFLMNRKKFESLAPAYQKAIRDAVKAATEEIAPSLAKIDSECRDKLVKGGMTNLTYNNAFYDDVIKASQPVYAKISGDIGKDVVDALIKALEGK</sequence>
<dbReference type="EMBL" id="JMKI01000008">
    <property type="protein sequence ID" value="KEJ93014.1"/>
    <property type="molecule type" value="Genomic_DNA"/>
</dbReference>
<reference evidence="3 4" key="1">
    <citation type="submission" date="2014-04" db="EMBL/GenBank/DDBJ databases">
        <title>Draft Genome Sequence of Synergistes jonesii.</title>
        <authorList>
            <person name="Coil D.A."/>
            <person name="Eisen J.A."/>
            <person name="Holland-Moritz H.E."/>
        </authorList>
    </citation>
    <scope>NUCLEOTIDE SEQUENCE [LARGE SCALE GENOMIC DNA]</scope>
    <source>
        <strain evidence="3 4">78-1</strain>
    </source>
</reference>
<dbReference type="eggNOG" id="COG1638">
    <property type="taxonomic scope" value="Bacteria"/>
</dbReference>
<proteinExistence type="predicted"/>
<dbReference type="NCBIfam" id="NF037995">
    <property type="entry name" value="TRAP_S1"/>
    <property type="match status" value="1"/>
</dbReference>
<name>A0A073ITD9_9BACT</name>
<dbReference type="Gene3D" id="3.40.190.170">
    <property type="entry name" value="Bacterial extracellular solute-binding protein, family 7"/>
    <property type="match status" value="1"/>
</dbReference>
<dbReference type="InterPro" id="IPR038404">
    <property type="entry name" value="TRAP_DctP_sf"/>
</dbReference>
<dbReference type="GO" id="GO:0055085">
    <property type="term" value="P:transmembrane transport"/>
    <property type="evidence" value="ECO:0007669"/>
    <property type="project" value="InterPro"/>
</dbReference>
<evidence type="ECO:0000256" key="2">
    <source>
        <dbReference type="SAM" id="SignalP"/>
    </source>
</evidence>
<organism evidence="3 4">
    <name type="scientific">Synergistes jonesii</name>
    <dbReference type="NCBI Taxonomy" id="2754"/>
    <lineage>
        <taxon>Bacteria</taxon>
        <taxon>Thermotogati</taxon>
        <taxon>Synergistota</taxon>
        <taxon>Synergistia</taxon>
        <taxon>Synergistales</taxon>
        <taxon>Synergistaceae</taxon>
        <taxon>Synergistes</taxon>
    </lineage>
</organism>
<dbReference type="STRING" id="2754.EH55_13550"/>
<evidence type="ECO:0000313" key="4">
    <source>
        <dbReference type="Proteomes" id="UP000027665"/>
    </source>
</evidence>
<dbReference type="GeneID" id="90982915"/>
<feature type="signal peptide" evidence="2">
    <location>
        <begin position="1"/>
        <end position="23"/>
    </location>
</feature>
<keyword evidence="1 2" id="KW-0732">Signal</keyword>
<dbReference type="PANTHER" id="PTHR33376">
    <property type="match status" value="1"/>
</dbReference>
<feature type="chain" id="PRO_5001689996" description="C4-dicarboxylate ABC transporter substrate-binding protein" evidence="2">
    <location>
        <begin position="24"/>
        <end position="339"/>
    </location>
</feature>
<comment type="caution">
    <text evidence="3">The sequence shown here is derived from an EMBL/GenBank/DDBJ whole genome shotgun (WGS) entry which is preliminary data.</text>
</comment>
<dbReference type="AlphaFoldDB" id="A0A073ITD9"/>
<gene>
    <name evidence="3" type="ORF">EH55_13550</name>
</gene>
<dbReference type="CDD" id="cd13603">
    <property type="entry name" value="PBP2_TRAP_Siap_TeaA_like"/>
    <property type="match status" value="1"/>
</dbReference>
<dbReference type="PANTHER" id="PTHR33376:SF4">
    <property type="entry name" value="SIALIC ACID-BINDING PERIPLASMIC PROTEIN SIAP"/>
    <property type="match status" value="1"/>
</dbReference>
<dbReference type="OrthoDB" id="89872at2"/>